<evidence type="ECO:0000256" key="1">
    <source>
        <dbReference type="SAM" id="Phobius"/>
    </source>
</evidence>
<feature type="chain" id="PRO_5036262976" evidence="2">
    <location>
        <begin position="19"/>
        <end position="100"/>
    </location>
</feature>
<reference evidence="3" key="1">
    <citation type="submission" date="2021-05" db="EMBL/GenBank/DDBJ databases">
        <authorList>
            <person name="Alioto T."/>
            <person name="Alioto T."/>
            <person name="Gomez Garrido J."/>
        </authorList>
    </citation>
    <scope>NUCLEOTIDE SEQUENCE</scope>
</reference>
<protein>
    <submittedName>
        <fullName evidence="3">Uncharacterized protein</fullName>
    </submittedName>
</protein>
<keyword evidence="2" id="KW-0732">Signal</keyword>
<dbReference type="EMBL" id="HBUF01212530">
    <property type="protein sequence ID" value="CAG6665995.1"/>
    <property type="molecule type" value="Transcribed_RNA"/>
</dbReference>
<evidence type="ECO:0000313" key="3">
    <source>
        <dbReference type="EMBL" id="CAG6766005.1"/>
    </source>
</evidence>
<dbReference type="AlphaFoldDB" id="A0A8D9EVW4"/>
<feature type="transmembrane region" description="Helical" evidence="1">
    <location>
        <begin position="64"/>
        <end position="97"/>
    </location>
</feature>
<accession>A0A8D9EVW4</accession>
<sequence length="100" mass="11694">MIIFLILFLLLFCDTLNSLELGSHLGILKTKVTSFFYPMLKYIFLKGFLLAACRNVFYSHTHMILYIFLWVLSGFLFLLHYSFSFGFFILVSSLVMVKQS</sequence>
<keyword evidence="1" id="KW-0812">Transmembrane</keyword>
<organism evidence="3">
    <name type="scientific">Cacopsylla melanoneura</name>
    <dbReference type="NCBI Taxonomy" id="428564"/>
    <lineage>
        <taxon>Eukaryota</taxon>
        <taxon>Metazoa</taxon>
        <taxon>Ecdysozoa</taxon>
        <taxon>Arthropoda</taxon>
        <taxon>Hexapoda</taxon>
        <taxon>Insecta</taxon>
        <taxon>Pterygota</taxon>
        <taxon>Neoptera</taxon>
        <taxon>Paraneoptera</taxon>
        <taxon>Hemiptera</taxon>
        <taxon>Sternorrhyncha</taxon>
        <taxon>Psylloidea</taxon>
        <taxon>Psyllidae</taxon>
        <taxon>Psyllinae</taxon>
        <taxon>Cacopsylla</taxon>
    </lineage>
</organism>
<keyword evidence="1" id="KW-0472">Membrane</keyword>
<proteinExistence type="predicted"/>
<keyword evidence="1" id="KW-1133">Transmembrane helix</keyword>
<name>A0A8D9EVW4_9HEMI</name>
<evidence type="ECO:0000256" key="2">
    <source>
        <dbReference type="SAM" id="SignalP"/>
    </source>
</evidence>
<dbReference type="EMBL" id="HBUF01569770">
    <property type="protein sequence ID" value="CAG6766005.1"/>
    <property type="molecule type" value="Transcribed_RNA"/>
</dbReference>
<feature type="transmembrane region" description="Helical" evidence="1">
    <location>
        <begin position="34"/>
        <end position="52"/>
    </location>
</feature>
<feature type="signal peptide" evidence="2">
    <location>
        <begin position="1"/>
        <end position="18"/>
    </location>
</feature>